<sequence>MLVKYNSAFSAVLAALLCPIVRGLEVDLEWDIGVGAKGISTAMSMLRFANSTAPPATEWVSLGWSYGTMSLQHRKDKTAVVSMQILPPSANHQVILGKTSDISDAKYLPALEGPSQVFLESKVELDASVPYYFKVEAHHDLLQNRTTYEGLYSMGNHWMYMGSLVLQHPNDLSNRKIIGTQIIDDESNEQSKTTSETISSAGDESTATESTNTEKKRLSGKRKDSMSSGSTNSGSESDSDSGNDSESDSESGSAPKTTRAPRRFVNRLVAVHNKQMFDMAAADHLDGRSQVPVNQKSVGDFMQSGFHAIKANKLPEDSMSTVSANLEMDPKRPLVPLSFLKNGINFPDFVVFPKLYSAIRRMEGADTSLMRAGVYKKFQLRDRLGEVFFITKGRAFSYDYSDEDITSVRHFFMSASYLLSIDGARLPEGELEEKTEPESESSLSSVAESTEAESAVTTGESSTSASTKESSTSAPTSSKRSKSKTSSTEPETEIETTSEEGEGESSTDESTGSS</sequence>
<reference evidence="1" key="1">
    <citation type="submission" date="2022-07" db="EMBL/GenBank/DDBJ databases">
        <title>Phylogenomic reconstructions and comparative analyses of Kickxellomycotina fungi.</title>
        <authorList>
            <person name="Reynolds N.K."/>
            <person name="Stajich J.E."/>
            <person name="Barry K."/>
            <person name="Grigoriev I.V."/>
            <person name="Crous P."/>
            <person name="Smith M.E."/>
        </authorList>
    </citation>
    <scope>NUCLEOTIDE SEQUENCE</scope>
    <source>
        <strain evidence="1">Benny 63K</strain>
    </source>
</reference>
<keyword evidence="2" id="KW-1185">Reference proteome</keyword>
<protein>
    <submittedName>
        <fullName evidence="1">Uncharacterized protein</fullName>
    </submittedName>
</protein>
<comment type="caution">
    <text evidence="1">The sequence shown here is derived from an EMBL/GenBank/DDBJ whole genome shotgun (WGS) entry which is preliminary data.</text>
</comment>
<name>A0ACC1IWF1_9FUNG</name>
<accession>A0ACC1IWF1</accession>
<dbReference type="EMBL" id="JANBPG010000010">
    <property type="protein sequence ID" value="KAJ1901929.1"/>
    <property type="molecule type" value="Genomic_DNA"/>
</dbReference>
<evidence type="ECO:0000313" key="1">
    <source>
        <dbReference type="EMBL" id="KAJ1901929.1"/>
    </source>
</evidence>
<proteinExistence type="predicted"/>
<organism evidence="1 2">
    <name type="scientific">Kickxella alabastrina</name>
    <dbReference type="NCBI Taxonomy" id="61397"/>
    <lineage>
        <taxon>Eukaryota</taxon>
        <taxon>Fungi</taxon>
        <taxon>Fungi incertae sedis</taxon>
        <taxon>Zoopagomycota</taxon>
        <taxon>Kickxellomycotina</taxon>
        <taxon>Kickxellomycetes</taxon>
        <taxon>Kickxellales</taxon>
        <taxon>Kickxellaceae</taxon>
        <taxon>Kickxella</taxon>
    </lineage>
</organism>
<evidence type="ECO:0000313" key="2">
    <source>
        <dbReference type="Proteomes" id="UP001150581"/>
    </source>
</evidence>
<dbReference type="Proteomes" id="UP001150581">
    <property type="component" value="Unassembled WGS sequence"/>
</dbReference>
<gene>
    <name evidence="1" type="ORF">LPJ66_000385</name>
</gene>